<dbReference type="EMBL" id="CP022530">
    <property type="protein sequence ID" value="ASP37628.1"/>
    <property type="molecule type" value="Genomic_DNA"/>
</dbReference>
<protein>
    <recommendedName>
        <fullName evidence="4">Secreted protein</fullName>
    </recommendedName>
</protein>
<dbReference type="AlphaFoldDB" id="A0A222FF39"/>
<proteinExistence type="predicted"/>
<evidence type="ECO:0008006" key="4">
    <source>
        <dbReference type="Google" id="ProtNLM"/>
    </source>
</evidence>
<keyword evidence="3" id="KW-1185">Reference proteome</keyword>
<name>A0A222FF39_9GAMM</name>
<gene>
    <name evidence="2" type="ORF">CHH28_02610</name>
</gene>
<sequence length="143" mass="16188">MKVFNSIVAVFFVVISCSSYAEDFKNLELIDFDGPTDCCWRVHSMSNPSYHLEGLQYDGSGLIVKGRLIVEGLYLEHTLTGNAVSAYGNYYLDLNIRGYNTYEASYDNDTGIYTIVVRSSVYDPETRMGRPLTFKFEESAEVQ</sequence>
<evidence type="ECO:0000313" key="3">
    <source>
        <dbReference type="Proteomes" id="UP000202440"/>
    </source>
</evidence>
<feature type="signal peptide" evidence="1">
    <location>
        <begin position="1"/>
        <end position="21"/>
    </location>
</feature>
<dbReference type="RefSeq" id="WP_094058844.1">
    <property type="nucleotide sequence ID" value="NZ_CP022530.1"/>
</dbReference>
<feature type="chain" id="PRO_5012329903" description="Secreted protein" evidence="1">
    <location>
        <begin position="22"/>
        <end position="143"/>
    </location>
</feature>
<organism evidence="2 3">
    <name type="scientific">Bacterioplanes sanyensis</name>
    <dbReference type="NCBI Taxonomy" id="1249553"/>
    <lineage>
        <taxon>Bacteria</taxon>
        <taxon>Pseudomonadati</taxon>
        <taxon>Pseudomonadota</taxon>
        <taxon>Gammaproteobacteria</taxon>
        <taxon>Oceanospirillales</taxon>
        <taxon>Oceanospirillaceae</taxon>
        <taxon>Bacterioplanes</taxon>
    </lineage>
</organism>
<keyword evidence="1" id="KW-0732">Signal</keyword>
<evidence type="ECO:0000313" key="2">
    <source>
        <dbReference type="EMBL" id="ASP37628.1"/>
    </source>
</evidence>
<accession>A0A222FF39</accession>
<dbReference type="KEGG" id="bsan:CHH28_02610"/>
<evidence type="ECO:0000256" key="1">
    <source>
        <dbReference type="SAM" id="SignalP"/>
    </source>
</evidence>
<dbReference type="Proteomes" id="UP000202440">
    <property type="component" value="Chromosome"/>
</dbReference>
<dbReference type="PROSITE" id="PS51257">
    <property type="entry name" value="PROKAR_LIPOPROTEIN"/>
    <property type="match status" value="1"/>
</dbReference>
<reference evidence="2 3" key="1">
    <citation type="submission" date="2017-07" db="EMBL/GenBank/DDBJ databases">
        <title>Annotated genome sequence of Bacterioplanes sanyensis isolated from Red Sea.</title>
        <authorList>
            <person name="Rehman Z.U."/>
        </authorList>
    </citation>
    <scope>NUCLEOTIDE SEQUENCE [LARGE SCALE GENOMIC DNA]</scope>
    <source>
        <strain evidence="2 3">NV9</strain>
    </source>
</reference>